<evidence type="ECO:0000259" key="8">
    <source>
        <dbReference type="PROSITE" id="PS51379"/>
    </source>
</evidence>
<evidence type="ECO:0000256" key="3">
    <source>
        <dbReference type="ARBA" id="ARBA00013529"/>
    </source>
</evidence>
<dbReference type="PANTHER" id="PTHR24960:SF79">
    <property type="entry name" value="PHOTOSYSTEM I IRON-SULFUR CENTER"/>
    <property type="match status" value="1"/>
</dbReference>
<feature type="domain" description="4Fe-4S ferredoxin-type" evidence="8">
    <location>
        <begin position="128"/>
        <end position="158"/>
    </location>
</feature>
<dbReference type="AlphaFoldDB" id="A0A414EMM0"/>
<comment type="caution">
    <text evidence="9">The sequence shown here is derived from an EMBL/GenBank/DDBJ whole genome shotgun (WGS) entry which is preliminary data.</text>
</comment>
<feature type="domain" description="4Fe-4S ferredoxin-type" evidence="8">
    <location>
        <begin position="30"/>
        <end position="53"/>
    </location>
</feature>
<dbReference type="GO" id="GO:0046872">
    <property type="term" value="F:metal ion binding"/>
    <property type="evidence" value="ECO:0007669"/>
    <property type="project" value="UniProtKB-KW"/>
</dbReference>
<gene>
    <name evidence="9" type="ORF">DW740_02090</name>
</gene>
<keyword evidence="4" id="KW-0004">4Fe-4S</keyword>
<dbReference type="Pfam" id="PF13187">
    <property type="entry name" value="Fer4_9"/>
    <property type="match status" value="1"/>
</dbReference>
<feature type="domain" description="4Fe-4S ferredoxin-type" evidence="8">
    <location>
        <begin position="97"/>
        <end position="127"/>
    </location>
</feature>
<evidence type="ECO:0000256" key="4">
    <source>
        <dbReference type="ARBA" id="ARBA00022485"/>
    </source>
</evidence>
<dbReference type="Pfam" id="PF12838">
    <property type="entry name" value="Fer4_7"/>
    <property type="match status" value="1"/>
</dbReference>
<comment type="cofactor">
    <cofactor evidence="1">
        <name>[4Fe-4S] cluster</name>
        <dbReference type="ChEBI" id="CHEBI:49883"/>
    </cofactor>
</comment>
<evidence type="ECO:0000256" key="6">
    <source>
        <dbReference type="ARBA" id="ARBA00023004"/>
    </source>
</evidence>
<protein>
    <recommendedName>
        <fullName evidence="3">Ferredoxin</fullName>
    </recommendedName>
</protein>
<dbReference type="GO" id="GO:0051539">
    <property type="term" value="F:4 iron, 4 sulfur cluster binding"/>
    <property type="evidence" value="ECO:0007669"/>
    <property type="project" value="UniProtKB-KW"/>
</dbReference>
<evidence type="ECO:0000256" key="2">
    <source>
        <dbReference type="ARBA" id="ARBA00003532"/>
    </source>
</evidence>
<comment type="function">
    <text evidence="2">Ferredoxins are iron-sulfur proteins that transfer electrons in a wide variety of metabolic reactions.</text>
</comment>
<dbReference type="RefSeq" id="WP_015543054.1">
    <property type="nucleotide sequence ID" value="NZ_CABJFK010000001.1"/>
</dbReference>
<dbReference type="CDD" id="cd10549">
    <property type="entry name" value="MtMvhB_like"/>
    <property type="match status" value="1"/>
</dbReference>
<evidence type="ECO:0000256" key="1">
    <source>
        <dbReference type="ARBA" id="ARBA00001966"/>
    </source>
</evidence>
<reference evidence="9 10" key="1">
    <citation type="submission" date="2018-08" db="EMBL/GenBank/DDBJ databases">
        <title>A genome reference for cultivated species of the human gut microbiota.</title>
        <authorList>
            <person name="Zou Y."/>
            <person name="Xue W."/>
            <person name="Luo G."/>
        </authorList>
    </citation>
    <scope>NUCLEOTIDE SEQUENCE [LARGE SCALE GENOMIC DNA]</scope>
    <source>
        <strain evidence="9 10">AM28-23</strain>
    </source>
</reference>
<evidence type="ECO:0000313" key="10">
    <source>
        <dbReference type="Proteomes" id="UP000283745"/>
    </source>
</evidence>
<dbReference type="Proteomes" id="UP000283745">
    <property type="component" value="Unassembled WGS sequence"/>
</dbReference>
<proteinExistence type="predicted"/>
<name>A0A414EMM0_9FIRM</name>
<feature type="domain" description="4Fe-4S ferredoxin-type" evidence="8">
    <location>
        <begin position="54"/>
        <end position="83"/>
    </location>
</feature>
<evidence type="ECO:0000313" key="9">
    <source>
        <dbReference type="EMBL" id="RHE42115.1"/>
    </source>
</evidence>
<evidence type="ECO:0000256" key="5">
    <source>
        <dbReference type="ARBA" id="ARBA00022723"/>
    </source>
</evidence>
<keyword evidence="7" id="KW-0411">Iron-sulfur</keyword>
<dbReference type="PANTHER" id="PTHR24960">
    <property type="entry name" value="PHOTOSYSTEM I IRON-SULFUR CENTER-RELATED"/>
    <property type="match status" value="1"/>
</dbReference>
<dbReference type="SUPFAM" id="SSF54862">
    <property type="entry name" value="4Fe-4S ferredoxins"/>
    <property type="match status" value="1"/>
</dbReference>
<sequence>MAVKKRFPYRAALVACNGGCRTAKDGQGCADGCIGCGACIQACKLGAIFLNEYGAAEVDEEKCIACGKCAKVCPQEIIHIHECANYIVVKCSNKSKGAAAKKQCEVSCIGCGICEKTCTAGAIQITENHAVINEELCLSCGMCAVKCPQHAIYDLRGIYTEIK</sequence>
<keyword evidence="5" id="KW-0479">Metal-binding</keyword>
<dbReference type="InterPro" id="IPR050157">
    <property type="entry name" value="PSI_iron-sulfur_center"/>
</dbReference>
<dbReference type="Gene3D" id="3.30.70.20">
    <property type="match status" value="2"/>
</dbReference>
<organism evidence="9 10">
    <name type="scientific">Blautia obeum</name>
    <dbReference type="NCBI Taxonomy" id="40520"/>
    <lineage>
        <taxon>Bacteria</taxon>
        <taxon>Bacillati</taxon>
        <taxon>Bacillota</taxon>
        <taxon>Clostridia</taxon>
        <taxon>Lachnospirales</taxon>
        <taxon>Lachnospiraceae</taxon>
        <taxon>Blautia</taxon>
    </lineage>
</organism>
<evidence type="ECO:0000256" key="7">
    <source>
        <dbReference type="ARBA" id="ARBA00023014"/>
    </source>
</evidence>
<accession>A0A414EMM0</accession>
<dbReference type="PROSITE" id="PS00198">
    <property type="entry name" value="4FE4S_FER_1"/>
    <property type="match status" value="1"/>
</dbReference>
<dbReference type="InterPro" id="IPR017900">
    <property type="entry name" value="4Fe4S_Fe_S_CS"/>
</dbReference>
<dbReference type="InterPro" id="IPR017896">
    <property type="entry name" value="4Fe4S_Fe-S-bd"/>
</dbReference>
<dbReference type="PROSITE" id="PS51379">
    <property type="entry name" value="4FE4S_FER_2"/>
    <property type="match status" value="4"/>
</dbReference>
<dbReference type="EMBL" id="QSKF01000001">
    <property type="protein sequence ID" value="RHE42115.1"/>
    <property type="molecule type" value="Genomic_DNA"/>
</dbReference>
<keyword evidence="6" id="KW-0408">Iron</keyword>